<dbReference type="GO" id="GO:1990904">
    <property type="term" value="C:ribonucleoprotein complex"/>
    <property type="evidence" value="ECO:0007669"/>
    <property type="project" value="UniProtKB-KW"/>
</dbReference>
<accession>A0A2G3AFN3</accession>
<dbReference type="GO" id="GO:0005840">
    <property type="term" value="C:ribosome"/>
    <property type="evidence" value="ECO:0007669"/>
    <property type="project" value="UniProtKB-KW"/>
</dbReference>
<keyword evidence="3" id="KW-0687">Ribonucleoprotein</keyword>
<organism evidence="4 5">
    <name type="scientific">Capsicum annuum</name>
    <name type="common">Capsicum pepper</name>
    <dbReference type="NCBI Taxonomy" id="4072"/>
    <lineage>
        <taxon>Eukaryota</taxon>
        <taxon>Viridiplantae</taxon>
        <taxon>Streptophyta</taxon>
        <taxon>Embryophyta</taxon>
        <taxon>Tracheophyta</taxon>
        <taxon>Spermatophyta</taxon>
        <taxon>Magnoliopsida</taxon>
        <taxon>eudicotyledons</taxon>
        <taxon>Gunneridae</taxon>
        <taxon>Pentapetalae</taxon>
        <taxon>asterids</taxon>
        <taxon>lamiids</taxon>
        <taxon>Solanales</taxon>
        <taxon>Solanaceae</taxon>
        <taxon>Solanoideae</taxon>
        <taxon>Capsiceae</taxon>
        <taxon>Capsicum</taxon>
    </lineage>
</organism>
<evidence type="ECO:0000256" key="2">
    <source>
        <dbReference type="ARBA" id="ARBA00022980"/>
    </source>
</evidence>
<evidence type="ECO:0000256" key="1">
    <source>
        <dbReference type="ARBA" id="ARBA00007116"/>
    </source>
</evidence>
<dbReference type="GO" id="GO:0008097">
    <property type="term" value="F:5S rRNA binding"/>
    <property type="evidence" value="ECO:0000318"/>
    <property type="project" value="GO_Central"/>
</dbReference>
<comment type="similarity">
    <text evidence="1">Belongs to the universal ribosomal protein uL18 family.</text>
</comment>
<dbReference type="GO" id="GO:0006412">
    <property type="term" value="P:translation"/>
    <property type="evidence" value="ECO:0007669"/>
    <property type="project" value="InterPro"/>
</dbReference>
<dbReference type="SUPFAM" id="SSF53137">
    <property type="entry name" value="Translational machinery components"/>
    <property type="match status" value="1"/>
</dbReference>
<protein>
    <submittedName>
        <fullName evidence="4">Uncharacterized protein</fullName>
    </submittedName>
</protein>
<reference evidence="4 5" key="2">
    <citation type="journal article" date="2017" name="Genome Biol.">
        <title>New reference genome sequences of hot pepper reveal the massive evolution of plant disease-resistance genes by retroduplication.</title>
        <authorList>
            <person name="Kim S."/>
            <person name="Park J."/>
            <person name="Yeom S.I."/>
            <person name="Kim Y.M."/>
            <person name="Seo E."/>
            <person name="Kim K.T."/>
            <person name="Kim M.S."/>
            <person name="Lee J.M."/>
            <person name="Cheong K."/>
            <person name="Shin H.S."/>
            <person name="Kim S.B."/>
            <person name="Han K."/>
            <person name="Lee J."/>
            <person name="Park M."/>
            <person name="Lee H.A."/>
            <person name="Lee H.Y."/>
            <person name="Lee Y."/>
            <person name="Oh S."/>
            <person name="Lee J.H."/>
            <person name="Choi E."/>
            <person name="Choi E."/>
            <person name="Lee S.E."/>
            <person name="Jeon J."/>
            <person name="Kim H."/>
            <person name="Choi G."/>
            <person name="Song H."/>
            <person name="Lee J."/>
            <person name="Lee S.C."/>
            <person name="Kwon J.K."/>
            <person name="Lee H.Y."/>
            <person name="Koo N."/>
            <person name="Hong Y."/>
            <person name="Kim R.W."/>
            <person name="Kang W.H."/>
            <person name="Huh J.H."/>
            <person name="Kang B.C."/>
            <person name="Yang T.J."/>
            <person name="Lee Y.H."/>
            <person name="Bennetzen J.L."/>
            <person name="Choi D."/>
        </authorList>
    </citation>
    <scope>NUCLEOTIDE SEQUENCE [LARGE SCALE GENOMIC DNA]</scope>
    <source>
        <strain evidence="5">cv. CM334</strain>
    </source>
</reference>
<dbReference type="GO" id="GO:0003735">
    <property type="term" value="F:structural constituent of ribosome"/>
    <property type="evidence" value="ECO:0007669"/>
    <property type="project" value="InterPro"/>
</dbReference>
<proteinExistence type="inferred from homology"/>
<dbReference type="AlphaFoldDB" id="A0A2G3AFN3"/>
<dbReference type="STRING" id="4072.A0A2G3AFN3"/>
<dbReference type="InterPro" id="IPR005484">
    <property type="entry name" value="Ribosomal_uL18_bac/plant/anim"/>
</dbReference>
<dbReference type="Gramene" id="PHT93037">
    <property type="protein sequence ID" value="PHT93037"/>
    <property type="gene ID" value="T459_00919"/>
</dbReference>
<name>A0A2G3AFN3_CAPAN</name>
<dbReference type="InterPro" id="IPR036967">
    <property type="entry name" value="Ribosomal_uS11_sf"/>
</dbReference>
<gene>
    <name evidence="4" type="ORF">T459_00919</name>
</gene>
<sequence length="105" mass="12063">MRRGTKQLLNMFLLFDIDIMHRGTNKVIPVSTTNSRDLRNALPSLTDNDDARVIGKLIAERSKEADVYTIAYETKKNGKIEGRLGIILDIIQKKWNHICLKFHLV</sequence>
<comment type="caution">
    <text evidence="4">The sequence shown here is derived from an EMBL/GenBank/DDBJ whole genome shotgun (WGS) entry which is preliminary data.</text>
</comment>
<keyword evidence="2" id="KW-0689">Ribosomal protein</keyword>
<keyword evidence="5" id="KW-1185">Reference proteome</keyword>
<dbReference type="PANTHER" id="PTHR12899">
    <property type="entry name" value="39S RIBOSOMAL PROTEIN L18, MITOCHONDRIAL"/>
    <property type="match status" value="1"/>
</dbReference>
<evidence type="ECO:0000256" key="3">
    <source>
        <dbReference type="ARBA" id="ARBA00023274"/>
    </source>
</evidence>
<dbReference type="EMBL" id="AYRZ02000001">
    <property type="protein sequence ID" value="PHT93037.1"/>
    <property type="molecule type" value="Genomic_DNA"/>
</dbReference>
<dbReference type="Gene3D" id="3.30.420.80">
    <property type="entry name" value="Ribosomal protein S11"/>
    <property type="match status" value="1"/>
</dbReference>
<evidence type="ECO:0000313" key="5">
    <source>
        <dbReference type="Proteomes" id="UP000222542"/>
    </source>
</evidence>
<dbReference type="Proteomes" id="UP000222542">
    <property type="component" value="Unassembled WGS sequence"/>
</dbReference>
<reference evidence="4 5" key="1">
    <citation type="journal article" date="2014" name="Nat. Genet.">
        <title>Genome sequence of the hot pepper provides insights into the evolution of pungency in Capsicum species.</title>
        <authorList>
            <person name="Kim S."/>
            <person name="Park M."/>
            <person name="Yeom S.I."/>
            <person name="Kim Y.M."/>
            <person name="Lee J.M."/>
            <person name="Lee H.A."/>
            <person name="Seo E."/>
            <person name="Choi J."/>
            <person name="Cheong K."/>
            <person name="Kim K.T."/>
            <person name="Jung K."/>
            <person name="Lee G.W."/>
            <person name="Oh S.K."/>
            <person name="Bae C."/>
            <person name="Kim S.B."/>
            <person name="Lee H.Y."/>
            <person name="Kim S.Y."/>
            <person name="Kim M.S."/>
            <person name="Kang B.C."/>
            <person name="Jo Y.D."/>
            <person name="Yang H.B."/>
            <person name="Jeong H.J."/>
            <person name="Kang W.H."/>
            <person name="Kwon J.K."/>
            <person name="Shin C."/>
            <person name="Lim J.Y."/>
            <person name="Park J.H."/>
            <person name="Huh J.H."/>
            <person name="Kim J.S."/>
            <person name="Kim B.D."/>
            <person name="Cohen O."/>
            <person name="Paran I."/>
            <person name="Suh M.C."/>
            <person name="Lee S.B."/>
            <person name="Kim Y.K."/>
            <person name="Shin Y."/>
            <person name="Noh S.J."/>
            <person name="Park J."/>
            <person name="Seo Y.S."/>
            <person name="Kwon S.Y."/>
            <person name="Kim H.A."/>
            <person name="Park J.M."/>
            <person name="Kim H.J."/>
            <person name="Choi S.B."/>
            <person name="Bosland P.W."/>
            <person name="Reeves G."/>
            <person name="Jo S.H."/>
            <person name="Lee B.W."/>
            <person name="Cho H.T."/>
            <person name="Choi H.S."/>
            <person name="Lee M.S."/>
            <person name="Yu Y."/>
            <person name="Do Choi Y."/>
            <person name="Park B.S."/>
            <person name="van Deynze A."/>
            <person name="Ashrafi H."/>
            <person name="Hill T."/>
            <person name="Kim W.T."/>
            <person name="Pai H.S."/>
            <person name="Ahn H.K."/>
            <person name="Yeam I."/>
            <person name="Giovannoni J.J."/>
            <person name="Rose J.K."/>
            <person name="Sorensen I."/>
            <person name="Lee S.J."/>
            <person name="Kim R.W."/>
            <person name="Choi I.Y."/>
            <person name="Choi B.S."/>
            <person name="Lim J.S."/>
            <person name="Lee Y.H."/>
            <person name="Choi D."/>
        </authorList>
    </citation>
    <scope>NUCLEOTIDE SEQUENCE [LARGE SCALE GENOMIC DNA]</scope>
    <source>
        <strain evidence="5">cv. CM334</strain>
    </source>
</reference>
<dbReference type="PANTHER" id="PTHR12899:SF16">
    <property type="entry name" value="OS02G0689700 PROTEIN"/>
    <property type="match status" value="1"/>
</dbReference>
<evidence type="ECO:0000313" key="4">
    <source>
        <dbReference type="EMBL" id="PHT93037.1"/>
    </source>
</evidence>